<dbReference type="Gene3D" id="1.10.3720.10">
    <property type="entry name" value="MetI-like"/>
    <property type="match status" value="2"/>
</dbReference>
<sequence>MSAPRTTLQTAGAVPTSSTSTSTSASTATSTAASTSALLRSISTHAWSDAFGKLLLIVAAALLLLFLVWPVLSILQKALQNQAGEWIGLQHFFAVFSEARIWQAAASSLQLALITLAIVLPVALLAAFALMRSALPLRRQLRGLLLLPMLCPSLMPAISLVYLFGNQGLLKSWLGSHSIYGPIGIVIGEVFYTLPHAILILSTALSVADARLYEAAQSLGASRMRQFFSITLPGIRFALLSVALLVLTMVVTDFGVPKVIGGQTQTLALEAYKQVIGQQNFSQGAVIGLLLLTPALLSFALERYTASRPEAGLSACSLTLQIRRNVWRDTLLGLLCGLMLLFVLALFGTGIYAALIRLWPYQMELTLSHFNFDAVDGGGWSAFINSLQLALLTALGGTVLVTVSSYLSLKKFSQHWLSRCLQQLAWWPMAIPGMVLGLGYIFCFNQPAHPLHFLYGGMSLMVMATIMHFYTTAYLTLNTQLRKLDKEFEAAGQSMGRSWLTLFWRITLPLCLPALIDVFRYFFVSAMTTVSCVIFLYSPDTVLASVSVLNMDDAGDTAAAAAMATLIVATSLFINLILQLLTGLLESRHRRWQQPLTKES</sequence>
<feature type="transmembrane region" description="Helical" evidence="5">
    <location>
        <begin position="185"/>
        <end position="207"/>
    </location>
</feature>
<feature type="transmembrane region" description="Helical" evidence="5">
    <location>
        <begin position="227"/>
        <end position="251"/>
    </location>
</feature>
<feature type="transmembrane region" description="Helical" evidence="5">
    <location>
        <begin position="331"/>
        <end position="359"/>
    </location>
</feature>
<evidence type="ECO:0000256" key="4">
    <source>
        <dbReference type="ARBA" id="ARBA00023136"/>
    </source>
</evidence>
<dbReference type="InterPro" id="IPR035906">
    <property type="entry name" value="MetI-like_sf"/>
</dbReference>
<name>A0A923KTN7_9BURK</name>
<feature type="transmembrane region" description="Helical" evidence="5">
    <location>
        <begin position="424"/>
        <end position="442"/>
    </location>
</feature>
<evidence type="ECO:0000313" key="8">
    <source>
        <dbReference type="EMBL" id="MBC3936244.1"/>
    </source>
</evidence>
<feature type="transmembrane region" description="Helical" evidence="5">
    <location>
        <begin position="518"/>
        <end position="538"/>
    </location>
</feature>
<dbReference type="GO" id="GO:0005886">
    <property type="term" value="C:plasma membrane"/>
    <property type="evidence" value="ECO:0007669"/>
    <property type="project" value="UniProtKB-SubCell"/>
</dbReference>
<accession>A0A923KTN7</accession>
<keyword evidence="9" id="KW-1185">Reference proteome</keyword>
<dbReference type="AlphaFoldDB" id="A0A923KTN7"/>
<proteinExistence type="inferred from homology"/>
<feature type="transmembrane region" description="Helical" evidence="5">
    <location>
        <begin position="111"/>
        <end position="131"/>
    </location>
</feature>
<evidence type="ECO:0000313" key="9">
    <source>
        <dbReference type="Proteomes" id="UP000612361"/>
    </source>
</evidence>
<feature type="compositionally biased region" description="Low complexity" evidence="6">
    <location>
        <begin position="16"/>
        <end position="25"/>
    </location>
</feature>
<evidence type="ECO:0000259" key="7">
    <source>
        <dbReference type="PROSITE" id="PS50928"/>
    </source>
</evidence>
<organism evidence="8 9">
    <name type="scientific">Undibacterium rugosum</name>
    <dbReference type="NCBI Taxonomy" id="2762291"/>
    <lineage>
        <taxon>Bacteria</taxon>
        <taxon>Pseudomonadati</taxon>
        <taxon>Pseudomonadota</taxon>
        <taxon>Betaproteobacteria</taxon>
        <taxon>Burkholderiales</taxon>
        <taxon>Oxalobacteraceae</taxon>
        <taxon>Undibacterium</taxon>
    </lineage>
</organism>
<dbReference type="GO" id="GO:0055085">
    <property type="term" value="P:transmembrane transport"/>
    <property type="evidence" value="ECO:0007669"/>
    <property type="project" value="InterPro"/>
</dbReference>
<evidence type="ECO:0000256" key="1">
    <source>
        <dbReference type="ARBA" id="ARBA00004651"/>
    </source>
</evidence>
<dbReference type="Pfam" id="PF00528">
    <property type="entry name" value="BPD_transp_1"/>
    <property type="match status" value="2"/>
</dbReference>
<keyword evidence="5" id="KW-0813">Transport</keyword>
<evidence type="ECO:0000256" key="2">
    <source>
        <dbReference type="ARBA" id="ARBA00022692"/>
    </source>
</evidence>
<dbReference type="RefSeq" id="WP_186881806.1">
    <property type="nucleotide sequence ID" value="NZ_JACOGG010000013.1"/>
</dbReference>
<evidence type="ECO:0000256" key="6">
    <source>
        <dbReference type="SAM" id="MobiDB-lite"/>
    </source>
</evidence>
<dbReference type="CDD" id="cd06261">
    <property type="entry name" value="TM_PBP2"/>
    <property type="match status" value="2"/>
</dbReference>
<feature type="transmembrane region" description="Helical" evidence="5">
    <location>
        <begin position="54"/>
        <end position="75"/>
    </location>
</feature>
<evidence type="ECO:0000256" key="3">
    <source>
        <dbReference type="ARBA" id="ARBA00022989"/>
    </source>
</evidence>
<dbReference type="PROSITE" id="PS50928">
    <property type="entry name" value="ABC_TM1"/>
    <property type="match status" value="2"/>
</dbReference>
<dbReference type="InterPro" id="IPR000515">
    <property type="entry name" value="MetI-like"/>
</dbReference>
<dbReference type="Proteomes" id="UP000612361">
    <property type="component" value="Unassembled WGS sequence"/>
</dbReference>
<feature type="transmembrane region" description="Helical" evidence="5">
    <location>
        <begin position="281"/>
        <end position="301"/>
    </location>
</feature>
<protein>
    <submittedName>
        <fullName evidence="8">2-aminoethylphosphonate ABC transporter permease subunit</fullName>
    </submittedName>
</protein>
<dbReference type="InterPro" id="IPR017664">
    <property type="entry name" value="AminoethylPonate_ABC_perm-1"/>
</dbReference>
<comment type="caution">
    <text evidence="8">The sequence shown here is derived from an EMBL/GenBank/DDBJ whole genome shotgun (WGS) entry which is preliminary data.</text>
</comment>
<evidence type="ECO:0000256" key="5">
    <source>
        <dbReference type="RuleBase" id="RU363032"/>
    </source>
</evidence>
<feature type="region of interest" description="Disordered" evidence="6">
    <location>
        <begin position="1"/>
        <end position="25"/>
    </location>
</feature>
<feature type="domain" description="ABC transmembrane type-1" evidence="7">
    <location>
        <begin position="105"/>
        <end position="302"/>
    </location>
</feature>
<feature type="transmembrane region" description="Helical" evidence="5">
    <location>
        <begin position="143"/>
        <end position="165"/>
    </location>
</feature>
<dbReference type="EMBL" id="JACOGG010000013">
    <property type="protein sequence ID" value="MBC3936244.1"/>
    <property type="molecule type" value="Genomic_DNA"/>
</dbReference>
<keyword evidence="3 5" id="KW-1133">Transmembrane helix</keyword>
<feature type="transmembrane region" description="Helical" evidence="5">
    <location>
        <begin position="454"/>
        <end position="477"/>
    </location>
</feature>
<feature type="transmembrane region" description="Helical" evidence="5">
    <location>
        <begin position="558"/>
        <end position="581"/>
    </location>
</feature>
<feature type="compositionally biased region" description="Polar residues" evidence="6">
    <location>
        <begin position="1"/>
        <end position="10"/>
    </location>
</feature>
<dbReference type="NCBIfam" id="TIGR03262">
    <property type="entry name" value="PhnU2"/>
    <property type="match status" value="1"/>
</dbReference>
<reference evidence="8" key="1">
    <citation type="submission" date="2020-08" db="EMBL/GenBank/DDBJ databases">
        <title>Novel species isolated from subtropical streams in China.</title>
        <authorList>
            <person name="Lu H."/>
        </authorList>
    </citation>
    <scope>NUCLEOTIDE SEQUENCE</scope>
    <source>
        <strain evidence="8">CY7W</strain>
    </source>
</reference>
<feature type="domain" description="ABC transmembrane type-1" evidence="7">
    <location>
        <begin position="383"/>
        <end position="578"/>
    </location>
</feature>
<keyword evidence="2 5" id="KW-0812">Transmembrane</keyword>
<feature type="transmembrane region" description="Helical" evidence="5">
    <location>
        <begin position="379"/>
        <end position="403"/>
    </location>
</feature>
<keyword evidence="4 5" id="KW-0472">Membrane</keyword>
<comment type="subcellular location">
    <subcellularLocation>
        <location evidence="1 5">Cell membrane</location>
        <topology evidence="1 5">Multi-pass membrane protein</topology>
    </subcellularLocation>
</comment>
<dbReference type="PANTHER" id="PTHR43496">
    <property type="entry name" value="PROTEIN LPLB"/>
    <property type="match status" value="1"/>
</dbReference>
<dbReference type="SUPFAM" id="SSF161098">
    <property type="entry name" value="MetI-like"/>
    <property type="match status" value="2"/>
</dbReference>
<gene>
    <name evidence="8" type="ORF">H8K47_12790</name>
</gene>
<dbReference type="PANTHER" id="PTHR43496:SF1">
    <property type="entry name" value="POLYGALACTURONAN_RHAMNOGALACTURONAN TRANSPORT SYSTEM PERMEASE PROTEIN YTEP"/>
    <property type="match status" value="1"/>
</dbReference>
<comment type="similarity">
    <text evidence="5">Belongs to the binding-protein-dependent transport system permease family.</text>
</comment>